<dbReference type="Proteomes" id="UP000697472">
    <property type="component" value="Unassembled WGS sequence"/>
</dbReference>
<keyword evidence="3 5" id="KW-1133">Transmembrane helix</keyword>
<evidence type="ECO:0000313" key="8">
    <source>
        <dbReference type="EMBL" id="MBM7642482.1"/>
    </source>
</evidence>
<feature type="domain" description="TM2" evidence="6">
    <location>
        <begin position="74"/>
        <end position="126"/>
    </location>
</feature>
<dbReference type="EMBL" id="JAFBEH010000012">
    <property type="protein sequence ID" value="MBM7642482.1"/>
    <property type="molecule type" value="Genomic_DNA"/>
</dbReference>
<keyword evidence="9" id="KW-1185">Reference proteome</keyword>
<organism evidence="8 9">
    <name type="scientific">Streptococcus loxodontisalivarius</name>
    <dbReference type="NCBI Taxonomy" id="1349415"/>
    <lineage>
        <taxon>Bacteria</taxon>
        <taxon>Bacillati</taxon>
        <taxon>Bacillota</taxon>
        <taxon>Bacilli</taxon>
        <taxon>Lactobacillales</taxon>
        <taxon>Streptococcaceae</taxon>
        <taxon>Streptococcus</taxon>
    </lineage>
</organism>
<evidence type="ECO:0000256" key="2">
    <source>
        <dbReference type="ARBA" id="ARBA00022692"/>
    </source>
</evidence>
<comment type="caution">
    <text evidence="8">The sequence shown here is derived from an EMBL/GenBank/DDBJ whole genome shotgun (WGS) entry which is preliminary data.</text>
</comment>
<dbReference type="RefSeq" id="WP_205009325.1">
    <property type="nucleotide sequence ID" value="NZ_JAFBEH010000012.1"/>
</dbReference>
<feature type="transmembrane region" description="Helical" evidence="5">
    <location>
        <begin position="104"/>
        <end position="124"/>
    </location>
</feature>
<dbReference type="InterPro" id="IPR007829">
    <property type="entry name" value="TM2"/>
</dbReference>
<evidence type="ECO:0000259" key="6">
    <source>
        <dbReference type="Pfam" id="PF05154"/>
    </source>
</evidence>
<evidence type="ECO:0000256" key="3">
    <source>
        <dbReference type="ARBA" id="ARBA00022989"/>
    </source>
</evidence>
<evidence type="ECO:0000313" key="9">
    <source>
        <dbReference type="Proteomes" id="UP000697472"/>
    </source>
</evidence>
<reference evidence="8 9" key="1">
    <citation type="submission" date="2021-01" db="EMBL/GenBank/DDBJ databases">
        <title>Genomic Encyclopedia of Type Strains, Phase IV (KMG-IV): sequencing the most valuable type-strain genomes for metagenomic binning, comparative biology and taxonomic classification.</title>
        <authorList>
            <person name="Goeker M."/>
        </authorList>
    </citation>
    <scope>NUCLEOTIDE SEQUENCE [LARGE SCALE GENOMIC DNA]</scope>
    <source>
        <strain evidence="8 9">DSM 27382</strain>
    </source>
</reference>
<accession>A0ABS2PR11</accession>
<gene>
    <name evidence="8" type="ORF">JOC28_000779</name>
</gene>
<evidence type="ECO:0000256" key="5">
    <source>
        <dbReference type="SAM" id="Phobius"/>
    </source>
</evidence>
<keyword evidence="2 5" id="KW-0812">Transmembrane</keyword>
<dbReference type="InterPro" id="IPR025874">
    <property type="entry name" value="DZR"/>
</dbReference>
<keyword evidence="4 5" id="KW-0472">Membrane</keyword>
<sequence>MYCKACGEAMNDNQAICLNCGVKTGQGNAFCSNCGNSVNPEAEVCLSCGVATKRSKLGSLDFGTSHSGNGDLGNYNKVTMALIAFFVGGLGIHNFMLGETKKGLVKIGATLLTYGLAGEVLAIIDFVKILTDKYEINPDKFI</sequence>
<dbReference type="Pfam" id="PF12773">
    <property type="entry name" value="DZR"/>
    <property type="match status" value="1"/>
</dbReference>
<comment type="subcellular location">
    <subcellularLocation>
        <location evidence="1">Membrane</location>
        <topology evidence="1">Multi-pass membrane protein</topology>
    </subcellularLocation>
</comment>
<evidence type="ECO:0000256" key="4">
    <source>
        <dbReference type="ARBA" id="ARBA00023136"/>
    </source>
</evidence>
<name>A0ABS2PR11_9STRE</name>
<protein>
    <submittedName>
        <fullName evidence="8">OB-fold protein</fullName>
    </submittedName>
</protein>
<feature type="transmembrane region" description="Helical" evidence="5">
    <location>
        <begin position="78"/>
        <end position="97"/>
    </location>
</feature>
<proteinExistence type="predicted"/>
<feature type="domain" description="DZANK-type" evidence="7">
    <location>
        <begin position="3"/>
        <end position="49"/>
    </location>
</feature>
<evidence type="ECO:0000259" key="7">
    <source>
        <dbReference type="Pfam" id="PF12773"/>
    </source>
</evidence>
<evidence type="ECO:0000256" key="1">
    <source>
        <dbReference type="ARBA" id="ARBA00004141"/>
    </source>
</evidence>
<dbReference type="Pfam" id="PF05154">
    <property type="entry name" value="TM2"/>
    <property type="match status" value="1"/>
</dbReference>